<dbReference type="PANTHER" id="PTHR36437:SF2">
    <property type="entry name" value="GLYOXALASE_BLEOMYCIN RESISTANCE PROTEIN_DIOXYGENASE"/>
    <property type="match status" value="1"/>
</dbReference>
<protein>
    <submittedName>
        <fullName evidence="2">Catechol 2,3-dioxygenase-like lactoylglutathione lyase family enzyme</fullName>
    </submittedName>
    <submittedName>
        <fullName evidence="3">Glyoxalase</fullName>
    </submittedName>
</protein>
<reference evidence="2 5" key="2">
    <citation type="submission" date="2020-08" db="EMBL/GenBank/DDBJ databases">
        <title>Genomic Encyclopedia of Type Strains, Phase III (KMG-III): the genomes of soil and plant-associated and newly described type strains.</title>
        <authorList>
            <person name="Whitman W."/>
        </authorList>
    </citation>
    <scope>NUCLEOTIDE SEQUENCE [LARGE SCALE GENOMIC DNA]</scope>
    <source>
        <strain evidence="2 5">CECT 3146</strain>
    </source>
</reference>
<keyword evidence="5" id="KW-1185">Reference proteome</keyword>
<proteinExistence type="predicted"/>
<dbReference type="PROSITE" id="PS51819">
    <property type="entry name" value="VOC"/>
    <property type="match status" value="1"/>
</dbReference>
<evidence type="ECO:0000313" key="3">
    <source>
        <dbReference type="EMBL" id="QEV64335.1"/>
    </source>
</evidence>
<dbReference type="AlphaFoldDB" id="A0A5P2XMG9"/>
<dbReference type="KEGG" id="sspb:CP982_41260"/>
<dbReference type="SUPFAM" id="SSF54593">
    <property type="entry name" value="Glyoxalase/Bleomycin resistance protein/Dihydroxybiphenyl dioxygenase"/>
    <property type="match status" value="1"/>
</dbReference>
<organism evidence="3 4">
    <name type="scientific">Streptomyces spectabilis</name>
    <dbReference type="NCBI Taxonomy" id="68270"/>
    <lineage>
        <taxon>Bacteria</taxon>
        <taxon>Bacillati</taxon>
        <taxon>Actinomycetota</taxon>
        <taxon>Actinomycetes</taxon>
        <taxon>Kitasatosporales</taxon>
        <taxon>Streptomycetaceae</taxon>
        <taxon>Streptomyces</taxon>
    </lineage>
</organism>
<evidence type="ECO:0000313" key="5">
    <source>
        <dbReference type="Proteomes" id="UP000549009"/>
    </source>
</evidence>
<keyword evidence="2" id="KW-0560">Oxidoreductase</keyword>
<gene>
    <name evidence="3" type="ORF">CP982_41260</name>
    <name evidence="2" type="ORF">FHS40_001665</name>
</gene>
<dbReference type="Proteomes" id="UP000326505">
    <property type="component" value="Chromosome"/>
</dbReference>
<name>A0A5P2XMG9_STRST</name>
<dbReference type="EMBL" id="JACHJD010000002">
    <property type="protein sequence ID" value="MBB5102612.1"/>
    <property type="molecule type" value="Genomic_DNA"/>
</dbReference>
<dbReference type="EMBL" id="CP023690">
    <property type="protein sequence ID" value="QEV64335.1"/>
    <property type="molecule type" value="Genomic_DNA"/>
</dbReference>
<dbReference type="InterPro" id="IPR037523">
    <property type="entry name" value="VOC_core"/>
</dbReference>
<dbReference type="Proteomes" id="UP000549009">
    <property type="component" value="Unassembled WGS sequence"/>
</dbReference>
<keyword evidence="2" id="KW-0223">Dioxygenase</keyword>
<dbReference type="InterPro" id="IPR029068">
    <property type="entry name" value="Glyas_Bleomycin-R_OHBP_Dase"/>
</dbReference>
<accession>A0A5P2XMG9</accession>
<sequence length="121" mass="13024">MSRTTHITQVATVGIRVTDQQKATEFYVGELGFEVRRDVPFGEGRWIEVAPPGATTTVALVPEGVTTGIRLTTQDADADHVHLRARGVDADAEVVRMGPAVPPMFAVRDPDGNNLILVESS</sequence>
<dbReference type="RefSeq" id="WP_150515190.1">
    <property type="nucleotide sequence ID" value="NZ_BMSQ01000010.1"/>
</dbReference>
<evidence type="ECO:0000259" key="1">
    <source>
        <dbReference type="PROSITE" id="PS51819"/>
    </source>
</evidence>
<dbReference type="GO" id="GO:0016829">
    <property type="term" value="F:lyase activity"/>
    <property type="evidence" value="ECO:0007669"/>
    <property type="project" value="UniProtKB-KW"/>
</dbReference>
<reference evidence="3 4" key="1">
    <citation type="submission" date="2017-09" db="EMBL/GenBank/DDBJ databases">
        <authorList>
            <person name="Lee N."/>
            <person name="Cho B.-K."/>
        </authorList>
    </citation>
    <scope>NUCLEOTIDE SEQUENCE [LARGE SCALE GENOMIC DNA]</scope>
    <source>
        <strain evidence="3 4">ATCC 27465</strain>
    </source>
</reference>
<evidence type="ECO:0000313" key="4">
    <source>
        <dbReference type="Proteomes" id="UP000326505"/>
    </source>
</evidence>
<dbReference type="Gene3D" id="3.10.180.10">
    <property type="entry name" value="2,3-Dihydroxybiphenyl 1,2-Dioxygenase, domain 1"/>
    <property type="match status" value="1"/>
</dbReference>
<dbReference type="PANTHER" id="PTHR36437">
    <property type="entry name" value="GLYOXALASE/BLEOMYCIN RESISTANCE PROTEIN/DIOXYGENASE"/>
    <property type="match status" value="1"/>
</dbReference>
<keyword evidence="2" id="KW-0456">Lyase</keyword>
<feature type="domain" description="VOC" evidence="1">
    <location>
        <begin position="9"/>
        <end position="120"/>
    </location>
</feature>
<evidence type="ECO:0000313" key="2">
    <source>
        <dbReference type="EMBL" id="MBB5102612.1"/>
    </source>
</evidence>
<dbReference type="GO" id="GO:0051213">
    <property type="term" value="F:dioxygenase activity"/>
    <property type="evidence" value="ECO:0007669"/>
    <property type="project" value="UniProtKB-KW"/>
</dbReference>
<dbReference type="Pfam" id="PF00903">
    <property type="entry name" value="Glyoxalase"/>
    <property type="match status" value="1"/>
</dbReference>
<dbReference type="InterPro" id="IPR004360">
    <property type="entry name" value="Glyas_Fos-R_dOase_dom"/>
</dbReference>
<dbReference type="OrthoDB" id="197463at2"/>